<evidence type="ECO:0000313" key="2">
    <source>
        <dbReference type="EMBL" id="AGF77050.1"/>
    </source>
</evidence>
<gene>
    <name evidence="2" type="ordered locus">UWK_00467</name>
</gene>
<proteinExistence type="predicted"/>
<dbReference type="KEGG" id="dsf:UWK_00467"/>
<name>M1PBC2_DESSD</name>
<dbReference type="HOGENOM" id="CLU_1934654_0_0_7"/>
<keyword evidence="1" id="KW-0732">Signal</keyword>
<evidence type="ECO:0000256" key="1">
    <source>
        <dbReference type="SAM" id="SignalP"/>
    </source>
</evidence>
<sequence length="130" mass="14385">MKRVLTLSFLLIFMLAFTGCSDNDDDSSTATNSATGSGVAIPSSSEDGLYWGRHNGNRPHWYYSMAMRDYPNDFYLTVQGCTTRLAVNRNGTTRVELGGYLLKQSDVPGRGMVVLGPSSCYSRVSYIEFQ</sequence>
<dbReference type="PROSITE" id="PS51257">
    <property type="entry name" value="PROKAR_LIPOPROTEIN"/>
    <property type="match status" value="1"/>
</dbReference>
<organism evidence="2 3">
    <name type="scientific">Desulfocapsa sulfexigens (strain DSM 10523 / SB164P1)</name>
    <dbReference type="NCBI Taxonomy" id="1167006"/>
    <lineage>
        <taxon>Bacteria</taxon>
        <taxon>Pseudomonadati</taxon>
        <taxon>Thermodesulfobacteriota</taxon>
        <taxon>Desulfobulbia</taxon>
        <taxon>Desulfobulbales</taxon>
        <taxon>Desulfocapsaceae</taxon>
        <taxon>Desulfocapsa</taxon>
    </lineage>
</organism>
<keyword evidence="3" id="KW-1185">Reference proteome</keyword>
<dbReference type="RefSeq" id="WP_015402748.1">
    <property type="nucleotide sequence ID" value="NC_020304.1"/>
</dbReference>
<evidence type="ECO:0008006" key="4">
    <source>
        <dbReference type="Google" id="ProtNLM"/>
    </source>
</evidence>
<dbReference type="EMBL" id="CP003985">
    <property type="protein sequence ID" value="AGF77050.1"/>
    <property type="molecule type" value="Genomic_DNA"/>
</dbReference>
<dbReference type="Proteomes" id="UP000011721">
    <property type="component" value="Chromosome"/>
</dbReference>
<protein>
    <recommendedName>
        <fullName evidence="4">Lipoprotein</fullName>
    </recommendedName>
</protein>
<dbReference type="AlphaFoldDB" id="M1PBC2"/>
<accession>M1PBC2</accession>
<reference evidence="3" key="1">
    <citation type="journal article" date="2013" name="Stand. Genomic Sci.">
        <title>Complete genome sequence of Desulfocapsa sulfexigens, a marine deltaproteobacterium specialized in disproportionating inorganic sulfur compounds.</title>
        <authorList>
            <person name="Finster K.W."/>
            <person name="Kjeldsen K.U."/>
            <person name="Kube M."/>
            <person name="Reinhardt R."/>
            <person name="Mussmann M."/>
            <person name="Amann R."/>
            <person name="Schreiber L."/>
        </authorList>
    </citation>
    <scope>NUCLEOTIDE SEQUENCE [LARGE SCALE GENOMIC DNA]</scope>
    <source>
        <strain evidence="3">DSM 10523 / SB164P1</strain>
    </source>
</reference>
<evidence type="ECO:0000313" key="3">
    <source>
        <dbReference type="Proteomes" id="UP000011721"/>
    </source>
</evidence>
<feature type="chain" id="PRO_5004016314" description="Lipoprotein" evidence="1">
    <location>
        <begin position="19"/>
        <end position="130"/>
    </location>
</feature>
<feature type="signal peptide" evidence="1">
    <location>
        <begin position="1"/>
        <end position="18"/>
    </location>
</feature>